<dbReference type="InterPro" id="IPR046341">
    <property type="entry name" value="SET_dom_sf"/>
</dbReference>
<keyword evidence="1" id="KW-0175">Coiled coil</keyword>
<proteinExistence type="predicted"/>
<evidence type="ECO:0000256" key="1">
    <source>
        <dbReference type="SAM" id="Coils"/>
    </source>
</evidence>
<protein>
    <recommendedName>
        <fullName evidence="2">SET domain-containing protein</fullName>
    </recommendedName>
</protein>
<dbReference type="CDD" id="cd20071">
    <property type="entry name" value="SET_SMYD"/>
    <property type="match status" value="1"/>
</dbReference>
<dbReference type="InterPro" id="IPR001214">
    <property type="entry name" value="SET_dom"/>
</dbReference>
<dbReference type="EMBL" id="JABFTP020000062">
    <property type="protein sequence ID" value="KAL3273948.1"/>
    <property type="molecule type" value="Genomic_DNA"/>
</dbReference>
<accession>A0ABD2N5I2</accession>
<feature type="coiled-coil region" evidence="1">
    <location>
        <begin position="460"/>
        <end position="487"/>
    </location>
</feature>
<dbReference type="GO" id="GO:0008276">
    <property type="term" value="F:protein methyltransferase activity"/>
    <property type="evidence" value="ECO:0007669"/>
    <property type="project" value="UniProtKB-ARBA"/>
</dbReference>
<keyword evidence="4" id="KW-1185">Reference proteome</keyword>
<reference evidence="3 4" key="1">
    <citation type="journal article" date="2021" name="BMC Biol.">
        <title>Horizontally acquired antibacterial genes associated with adaptive radiation of ladybird beetles.</title>
        <authorList>
            <person name="Li H.S."/>
            <person name="Tang X.F."/>
            <person name="Huang Y.H."/>
            <person name="Xu Z.Y."/>
            <person name="Chen M.L."/>
            <person name="Du X.Y."/>
            <person name="Qiu B.Y."/>
            <person name="Chen P.T."/>
            <person name="Zhang W."/>
            <person name="Slipinski A."/>
            <person name="Escalona H.E."/>
            <person name="Waterhouse R.M."/>
            <person name="Zwick A."/>
            <person name="Pang H."/>
        </authorList>
    </citation>
    <scope>NUCLEOTIDE SEQUENCE [LARGE SCALE GENOMIC DNA]</scope>
    <source>
        <strain evidence="3">SYSU2018</strain>
    </source>
</reference>
<dbReference type="GO" id="GO:0008170">
    <property type="term" value="F:N-methyltransferase activity"/>
    <property type="evidence" value="ECO:0007669"/>
    <property type="project" value="UniProtKB-ARBA"/>
</dbReference>
<dbReference type="AlphaFoldDB" id="A0ABD2N5I2"/>
<dbReference type="InterPro" id="IPR053010">
    <property type="entry name" value="SET_SmydA-8"/>
</dbReference>
<dbReference type="Gene3D" id="1.10.220.160">
    <property type="match status" value="1"/>
</dbReference>
<evidence type="ECO:0000313" key="4">
    <source>
        <dbReference type="Proteomes" id="UP001516400"/>
    </source>
</evidence>
<dbReference type="GO" id="GO:0008757">
    <property type="term" value="F:S-adenosylmethionine-dependent methyltransferase activity"/>
    <property type="evidence" value="ECO:0007669"/>
    <property type="project" value="UniProtKB-ARBA"/>
</dbReference>
<dbReference type="PROSITE" id="PS50280">
    <property type="entry name" value="SET"/>
    <property type="match status" value="1"/>
</dbReference>
<organism evidence="3 4">
    <name type="scientific">Cryptolaemus montrouzieri</name>
    <dbReference type="NCBI Taxonomy" id="559131"/>
    <lineage>
        <taxon>Eukaryota</taxon>
        <taxon>Metazoa</taxon>
        <taxon>Ecdysozoa</taxon>
        <taxon>Arthropoda</taxon>
        <taxon>Hexapoda</taxon>
        <taxon>Insecta</taxon>
        <taxon>Pterygota</taxon>
        <taxon>Neoptera</taxon>
        <taxon>Endopterygota</taxon>
        <taxon>Coleoptera</taxon>
        <taxon>Polyphaga</taxon>
        <taxon>Cucujiformia</taxon>
        <taxon>Coccinelloidea</taxon>
        <taxon>Coccinellidae</taxon>
        <taxon>Scymninae</taxon>
        <taxon>Scymnini</taxon>
        <taxon>Cryptolaemus</taxon>
    </lineage>
</organism>
<comment type="caution">
    <text evidence="3">The sequence shown here is derived from an EMBL/GenBank/DDBJ whole genome shotgun (WGS) entry which is preliminary data.</text>
</comment>
<name>A0ABD2N5I2_9CUCU</name>
<gene>
    <name evidence="3" type="ORF">HHI36_015371</name>
</gene>
<dbReference type="Proteomes" id="UP001516400">
    <property type="component" value="Unassembled WGS sequence"/>
</dbReference>
<dbReference type="Gene3D" id="6.10.140.2220">
    <property type="match status" value="1"/>
</dbReference>
<evidence type="ECO:0000259" key="2">
    <source>
        <dbReference type="PROSITE" id="PS50280"/>
    </source>
</evidence>
<feature type="domain" description="SET" evidence="2">
    <location>
        <begin position="1"/>
        <end position="244"/>
    </location>
</feature>
<dbReference type="Gene3D" id="2.170.270.10">
    <property type="entry name" value="SET domain"/>
    <property type="match status" value="1"/>
</dbReference>
<dbReference type="PANTHER" id="PTHR46455">
    <property type="entry name" value="SET AND MYND DOMAIN CONTAINING, ARTHROPOD-SPECIFIC, MEMBER 4, ISOFORM A"/>
    <property type="match status" value="1"/>
</dbReference>
<dbReference type="PANTHER" id="PTHR46455:SF6">
    <property type="entry name" value="RE22408P-RELATED"/>
    <property type="match status" value="1"/>
</dbReference>
<sequence>MESIYKILCNEIYGRYGVANRDIKQGELILKERPLIISPPLGAKPICFKCCTVVSKKYLQVCEKCKTAFICGPNCSGVFHTNQECDQLTKLEVDFSLLKNYEEIIPILRILLVRYYSAGLWKELNELESHVEARRNTPIWKTHQILVEDILKDTKLISEKDIENETIQKICGILDVNTFEIRAPPSMSILNSKCQNLRGLYLNAALMAHNCISNTHLAVDDDFMLYIYASVDIQKDTPIFLNYANAMQGTLERKNHLREGKYFECFCTRCLDPSELGTHISSLKCHKCLKGKLQFENLTWTCTFCGKSFNRLLIENTLRQVRYLMEDTDPTSIMELEKLHGRLLQTLHPQHYMMLELQQNLIGLYSQSVPSRENLTRKIDLCQNLLKVIQVLEPGISRVQGLTLNELHSSIANLAYLEYSKREISLEILLQRLKLSEDILKAALKHLLYEPKKSPEGSLAQNALRHLKILRESINDVEIELKQQNSKSKRKMKNKNTDY</sequence>
<dbReference type="SUPFAM" id="SSF82199">
    <property type="entry name" value="SET domain"/>
    <property type="match status" value="1"/>
</dbReference>
<evidence type="ECO:0000313" key="3">
    <source>
        <dbReference type="EMBL" id="KAL3273948.1"/>
    </source>
</evidence>
<dbReference type="Pfam" id="PF00856">
    <property type="entry name" value="SET"/>
    <property type="match status" value="1"/>
</dbReference>